<dbReference type="Proteomes" id="UP000051952">
    <property type="component" value="Unassembled WGS sequence"/>
</dbReference>
<proteinExistence type="predicted"/>
<keyword evidence="5" id="KW-1185">Reference proteome</keyword>
<keyword evidence="1" id="KW-0479">Metal-binding</keyword>
<evidence type="ECO:0000256" key="1">
    <source>
        <dbReference type="PROSITE-ProRule" id="PRU00723"/>
    </source>
</evidence>
<name>A0A0S4JF28_BODSA</name>
<dbReference type="InterPro" id="IPR012337">
    <property type="entry name" value="RNaseH-like_sf"/>
</dbReference>
<gene>
    <name evidence="4" type="ORF">BSAL_16115</name>
</gene>
<dbReference type="AlphaFoldDB" id="A0A0S4JF28"/>
<feature type="compositionally biased region" description="Basic residues" evidence="2">
    <location>
        <begin position="63"/>
        <end position="72"/>
    </location>
</feature>
<protein>
    <recommendedName>
        <fullName evidence="3">C3H1-type domain-containing protein</fullName>
    </recommendedName>
</protein>
<feature type="domain" description="C3H1-type" evidence="3">
    <location>
        <begin position="140"/>
        <end position="167"/>
    </location>
</feature>
<dbReference type="InterPro" id="IPR036397">
    <property type="entry name" value="RNaseH_sf"/>
</dbReference>
<keyword evidence="1" id="KW-0862">Zinc</keyword>
<evidence type="ECO:0000313" key="5">
    <source>
        <dbReference type="Proteomes" id="UP000051952"/>
    </source>
</evidence>
<evidence type="ECO:0000256" key="2">
    <source>
        <dbReference type="SAM" id="MobiDB-lite"/>
    </source>
</evidence>
<accession>A0A0S4JF28</accession>
<dbReference type="GO" id="GO:0008270">
    <property type="term" value="F:zinc ion binding"/>
    <property type="evidence" value="ECO:0007669"/>
    <property type="project" value="UniProtKB-KW"/>
</dbReference>
<feature type="zinc finger region" description="C3H1-type" evidence="1">
    <location>
        <begin position="140"/>
        <end position="167"/>
    </location>
</feature>
<keyword evidence="1" id="KW-0863">Zinc-finger</keyword>
<dbReference type="GO" id="GO:0003676">
    <property type="term" value="F:nucleic acid binding"/>
    <property type="evidence" value="ECO:0007669"/>
    <property type="project" value="InterPro"/>
</dbReference>
<organism evidence="4 5">
    <name type="scientific">Bodo saltans</name>
    <name type="common">Flagellated protozoan</name>
    <dbReference type="NCBI Taxonomy" id="75058"/>
    <lineage>
        <taxon>Eukaryota</taxon>
        <taxon>Discoba</taxon>
        <taxon>Euglenozoa</taxon>
        <taxon>Kinetoplastea</taxon>
        <taxon>Metakinetoplastina</taxon>
        <taxon>Eubodonida</taxon>
        <taxon>Bodonidae</taxon>
        <taxon>Bodo</taxon>
    </lineage>
</organism>
<evidence type="ECO:0000259" key="3">
    <source>
        <dbReference type="PROSITE" id="PS50103"/>
    </source>
</evidence>
<feature type="region of interest" description="Disordered" evidence="2">
    <location>
        <begin position="60"/>
        <end position="85"/>
    </location>
</feature>
<dbReference type="InterPro" id="IPR000571">
    <property type="entry name" value="Znf_CCCH"/>
</dbReference>
<reference evidence="5" key="1">
    <citation type="submission" date="2015-09" db="EMBL/GenBank/DDBJ databases">
        <authorList>
            <consortium name="Pathogen Informatics"/>
        </authorList>
    </citation>
    <scope>NUCLEOTIDE SEQUENCE [LARGE SCALE GENOMIC DNA]</scope>
    <source>
        <strain evidence="5">Lake Konstanz</strain>
    </source>
</reference>
<dbReference type="PROSITE" id="PS50103">
    <property type="entry name" value="ZF_C3H1"/>
    <property type="match status" value="1"/>
</dbReference>
<evidence type="ECO:0000313" key="4">
    <source>
        <dbReference type="EMBL" id="CUG88579.1"/>
    </source>
</evidence>
<dbReference type="SUPFAM" id="SSF53098">
    <property type="entry name" value="Ribonuclease H-like"/>
    <property type="match status" value="1"/>
</dbReference>
<dbReference type="Gene3D" id="3.30.420.10">
    <property type="entry name" value="Ribonuclease H-like superfamily/Ribonuclease H"/>
    <property type="match status" value="1"/>
</dbReference>
<sequence length="206" mass="23026">MFLGVTLNKEQQTSDWATHRLGFEQAAYAANDAITSALIGQHLRDHGGDVQRWVRAAEERLNRPAKHERKAAKQTEPPVPKTVKPPALNNEVLRVFYLGHEIESVSRGYAIHKLKNCCFAKCMPDGTTEEDVVILHAPPTRRAKPCIRFRDGNCEAGDSCPHIHKNRIAAQEELYEEWGRMFATRDFSSACIACGTSLLAHPPDAN</sequence>
<dbReference type="EMBL" id="CYKH01001653">
    <property type="protein sequence ID" value="CUG88579.1"/>
    <property type="molecule type" value="Genomic_DNA"/>
</dbReference>
<dbReference type="OrthoDB" id="411372at2759"/>
<dbReference type="VEuPathDB" id="TriTrypDB:BSAL_16115"/>